<keyword evidence="1" id="KW-0812">Transmembrane</keyword>
<keyword evidence="1" id="KW-1133">Transmembrane helix</keyword>
<dbReference type="PANTHER" id="PTHR38731">
    <property type="entry name" value="LIPL45-RELATED LIPOPROTEIN-RELATED"/>
    <property type="match status" value="1"/>
</dbReference>
<dbReference type="EMBL" id="WAIE01000006">
    <property type="protein sequence ID" value="KAB1440792.1"/>
    <property type="molecule type" value="Genomic_DNA"/>
</dbReference>
<dbReference type="AlphaFoldDB" id="A0A6N6N2L5"/>
<feature type="domain" description="FecR protein" evidence="2">
    <location>
        <begin position="151"/>
        <end position="237"/>
    </location>
</feature>
<keyword evidence="4" id="KW-1185">Reference proteome</keyword>
<feature type="transmembrane region" description="Helical" evidence="1">
    <location>
        <begin position="99"/>
        <end position="121"/>
    </location>
</feature>
<proteinExistence type="predicted"/>
<keyword evidence="1" id="KW-0472">Membrane</keyword>
<evidence type="ECO:0000313" key="3">
    <source>
        <dbReference type="EMBL" id="KAB1440792.1"/>
    </source>
</evidence>
<sequence length="239" mass="25470">MSRRIGGPGLAVVGFGHFGQVSLEFLPMVDEGVPVFRSFHAGLLFPLHMAGPHQTVNAAAGFAPDNPGLIFLRHAVYGCGIKNRQSDPDWRIRGDGMRLALVLAFLVLVLALPCAALDFAGSVRTVDGDCRILRGAESLAAETGLHVLQGDVLETGDGSMGVTFRDDTMLSMGPGSRIAVDSFVFDPAEKATDFLVNMTRGTAQFITGQMAKVSPESMKVRTPLSTIGIRGTRFLVKVP</sequence>
<dbReference type="InterPro" id="IPR006860">
    <property type="entry name" value="FecR"/>
</dbReference>
<evidence type="ECO:0000313" key="4">
    <source>
        <dbReference type="Proteomes" id="UP000438699"/>
    </source>
</evidence>
<evidence type="ECO:0000259" key="2">
    <source>
        <dbReference type="Pfam" id="PF04773"/>
    </source>
</evidence>
<dbReference type="Pfam" id="PF04773">
    <property type="entry name" value="FecR"/>
    <property type="match status" value="1"/>
</dbReference>
<gene>
    <name evidence="3" type="ORF">F8A88_12635</name>
</gene>
<reference evidence="3 4" key="1">
    <citation type="journal article" date="2017" name="Int. J. Syst. Evol. Microbiol.">
        <title>Desulfovibrio senegalensis sp. nov., a mesophilic sulfate reducer isolated from marine sediment.</title>
        <authorList>
            <person name="Thioye A."/>
            <person name="Gam Z.B.A."/>
            <person name="Mbengue M."/>
            <person name="Cayol J.L."/>
            <person name="Joseph-Bartoli M."/>
            <person name="Toure-Kane C."/>
            <person name="Labat M."/>
        </authorList>
    </citation>
    <scope>NUCLEOTIDE SEQUENCE [LARGE SCALE GENOMIC DNA]</scope>
    <source>
        <strain evidence="3 4">DSM 101509</strain>
    </source>
</reference>
<name>A0A6N6N2L5_9BACT</name>
<comment type="caution">
    <text evidence="3">The sequence shown here is derived from an EMBL/GenBank/DDBJ whole genome shotgun (WGS) entry which is preliminary data.</text>
</comment>
<accession>A0A6N6N2L5</accession>
<protein>
    <submittedName>
        <fullName evidence="3">FecR domain-containing protein</fullName>
    </submittedName>
</protein>
<evidence type="ECO:0000256" key="1">
    <source>
        <dbReference type="SAM" id="Phobius"/>
    </source>
</evidence>
<dbReference type="Proteomes" id="UP000438699">
    <property type="component" value="Unassembled WGS sequence"/>
</dbReference>
<organism evidence="3 4">
    <name type="scientific">Pseudodesulfovibrio senegalensis</name>
    <dbReference type="NCBI Taxonomy" id="1721087"/>
    <lineage>
        <taxon>Bacteria</taxon>
        <taxon>Pseudomonadati</taxon>
        <taxon>Thermodesulfobacteriota</taxon>
        <taxon>Desulfovibrionia</taxon>
        <taxon>Desulfovibrionales</taxon>
        <taxon>Desulfovibrionaceae</taxon>
    </lineage>
</organism>